<dbReference type="GO" id="GO:0030976">
    <property type="term" value="F:thiamine pyrophosphate binding"/>
    <property type="evidence" value="ECO:0007669"/>
    <property type="project" value="InterPro"/>
</dbReference>
<dbReference type="InterPro" id="IPR029035">
    <property type="entry name" value="DHS-like_NAD/FAD-binding_dom"/>
</dbReference>
<feature type="domain" description="Thiamine pyrophosphate enzyme N-terminal TPP-binding" evidence="6">
    <location>
        <begin position="32"/>
        <end position="133"/>
    </location>
</feature>
<dbReference type="Pfam" id="PF02776">
    <property type="entry name" value="TPP_enzyme_N"/>
    <property type="match status" value="1"/>
</dbReference>
<name>A0A1V3KEW8_9PAST</name>
<gene>
    <name evidence="7" type="ORF">BKG96_10555</name>
</gene>
<dbReference type="InterPro" id="IPR030817">
    <property type="entry name" value="Myo_inos_IolD"/>
</dbReference>
<dbReference type="GO" id="GO:0009099">
    <property type="term" value="P:L-valine biosynthetic process"/>
    <property type="evidence" value="ECO:0007669"/>
    <property type="project" value="TreeGrafter"/>
</dbReference>
<keyword evidence="7" id="KW-0378">Hydrolase</keyword>
<dbReference type="Proteomes" id="UP000189114">
    <property type="component" value="Unassembled WGS sequence"/>
</dbReference>
<evidence type="ECO:0000259" key="5">
    <source>
        <dbReference type="Pfam" id="PF02775"/>
    </source>
</evidence>
<dbReference type="InterPro" id="IPR029061">
    <property type="entry name" value="THDP-binding"/>
</dbReference>
<dbReference type="InterPro" id="IPR012001">
    <property type="entry name" value="Thiamin_PyroP_enz_TPP-bd_dom"/>
</dbReference>
<dbReference type="SUPFAM" id="SSF52518">
    <property type="entry name" value="Thiamin diphosphate-binding fold (THDP-binding)"/>
    <property type="match status" value="2"/>
</dbReference>
<dbReference type="CDD" id="cd07035">
    <property type="entry name" value="TPP_PYR_POX_like"/>
    <property type="match status" value="1"/>
</dbReference>
<dbReference type="InterPro" id="IPR011766">
    <property type="entry name" value="TPP_enzyme_TPP-bd"/>
</dbReference>
<dbReference type="GO" id="GO:0016823">
    <property type="term" value="F:hydrolase activity, acting on acid carbon-carbon bonds, in ketonic substances"/>
    <property type="evidence" value="ECO:0007669"/>
    <property type="project" value="InterPro"/>
</dbReference>
<evidence type="ECO:0000313" key="8">
    <source>
        <dbReference type="Proteomes" id="UP000189114"/>
    </source>
</evidence>
<dbReference type="PROSITE" id="PS00187">
    <property type="entry name" value="TPP_ENZYMES"/>
    <property type="match status" value="1"/>
</dbReference>
<dbReference type="InterPro" id="IPR012000">
    <property type="entry name" value="Thiamin_PyroP_enz_cen_dom"/>
</dbReference>
<dbReference type="RefSeq" id="WP_077587411.1">
    <property type="nucleotide sequence ID" value="NZ_MLAE01000090.1"/>
</dbReference>
<organism evidence="7 8">
    <name type="scientific">Rodentibacter caecimuris</name>
    <dbReference type="NCBI Taxonomy" id="1796644"/>
    <lineage>
        <taxon>Bacteria</taxon>
        <taxon>Pseudomonadati</taxon>
        <taxon>Pseudomonadota</taxon>
        <taxon>Gammaproteobacteria</taxon>
        <taxon>Pasteurellales</taxon>
        <taxon>Pasteurellaceae</taxon>
        <taxon>Rodentibacter</taxon>
    </lineage>
</organism>
<dbReference type="GO" id="GO:0003984">
    <property type="term" value="F:acetolactate synthase activity"/>
    <property type="evidence" value="ECO:0007669"/>
    <property type="project" value="TreeGrafter"/>
</dbReference>
<comment type="caution">
    <text evidence="7">The sequence shown here is derived from an EMBL/GenBank/DDBJ whole genome shotgun (WGS) entry which is preliminary data.</text>
</comment>
<dbReference type="CDD" id="cd02003">
    <property type="entry name" value="TPP_IolD"/>
    <property type="match status" value="1"/>
</dbReference>
<evidence type="ECO:0000256" key="3">
    <source>
        <dbReference type="RuleBase" id="RU362132"/>
    </source>
</evidence>
<dbReference type="GO" id="GO:0009097">
    <property type="term" value="P:isoleucine biosynthetic process"/>
    <property type="evidence" value="ECO:0007669"/>
    <property type="project" value="TreeGrafter"/>
</dbReference>
<protein>
    <submittedName>
        <fullName evidence="7">3D-(3,5/4)-trihydroxycyclohexane-1,2-dione acylhydrolase (Decyclizing)</fullName>
    </submittedName>
</protein>
<comment type="similarity">
    <text evidence="1 3">Belongs to the TPP enzyme family.</text>
</comment>
<dbReference type="Gene3D" id="3.40.50.1220">
    <property type="entry name" value="TPP-binding domain"/>
    <property type="match status" value="1"/>
</dbReference>
<sequence length="645" mass="71652">MKTTRLTVAQALIKFLDNQYVEFDGKVTKFIEGVFGIFGHGNVLGIGQALEQESGSLIVRQGRNEQGMAHVATGFAKQNLRRKIYSCTSSVGPGAANMITAAAVATANRIPLLLLPGDVFATRQPDPVLQQIEQSYDLSISTNDAFKAVSKYWDRVSRPEQLMTACINAMRVLTDPAETGAVTIALPQDVQSEAYDFPDYFLQKRIHRIERTLPTEPMLSSAFDLIMKSQKPLIICGGGVRYSEAADQLKTFAEVFHIPFAETQAGKSAVISSHEFNVGGIGETGCLSANLLAKEADLIIGIGTRYTDFTTSSKWLFQNPNAKYLNINIARFDAYKLDGMQVVADAKKTLEKLTALLQSAHYLANWGNQISEAKQRFNEELQRLYHITYSDHFIPEVDDALEREKVYEEFINLTKSCLPQSRVLGILNEVLDENSVIVGAAGSLPGDLQRAWQSKGENTYHLEYGYSCMGYEINAALGVKLAQPEKEVYALLGDGSYMMLHSELVTSIQEGKKINVVVFDNMTNGCINNLQIGHGMGSFVTEFRFRNPATNQLDGKFIPIDFAMNAASYGCKTYKVTNEEELRFALADAKQQSVSTLIDIKVLPKTMIHGYGSWWHVGVAEVSEKESIQEAYQHSLKNIRKARRY</sequence>
<evidence type="ECO:0000259" key="6">
    <source>
        <dbReference type="Pfam" id="PF02776"/>
    </source>
</evidence>
<feature type="domain" description="Thiamine pyrophosphate enzyme TPP-binding" evidence="5">
    <location>
        <begin position="441"/>
        <end position="600"/>
    </location>
</feature>
<dbReference type="Gene3D" id="3.40.50.970">
    <property type="match status" value="2"/>
</dbReference>
<evidence type="ECO:0000256" key="1">
    <source>
        <dbReference type="ARBA" id="ARBA00007812"/>
    </source>
</evidence>
<dbReference type="GO" id="GO:0000287">
    <property type="term" value="F:magnesium ion binding"/>
    <property type="evidence" value="ECO:0007669"/>
    <property type="project" value="InterPro"/>
</dbReference>
<evidence type="ECO:0000313" key="7">
    <source>
        <dbReference type="EMBL" id="OOF75659.1"/>
    </source>
</evidence>
<dbReference type="EMBL" id="MLAE01000090">
    <property type="protein sequence ID" value="OOF75659.1"/>
    <property type="molecule type" value="Genomic_DNA"/>
</dbReference>
<dbReference type="Pfam" id="PF02775">
    <property type="entry name" value="TPP_enzyme_C"/>
    <property type="match status" value="1"/>
</dbReference>
<dbReference type="GO" id="GO:0019310">
    <property type="term" value="P:inositol catabolic process"/>
    <property type="evidence" value="ECO:0007669"/>
    <property type="project" value="InterPro"/>
</dbReference>
<evidence type="ECO:0000256" key="2">
    <source>
        <dbReference type="ARBA" id="ARBA00023052"/>
    </source>
</evidence>
<reference evidence="8" key="1">
    <citation type="submission" date="2016-10" db="EMBL/GenBank/DDBJ databases">
        <title>Rodentibacter gen. nov. and new species.</title>
        <authorList>
            <person name="Christensen H."/>
        </authorList>
    </citation>
    <scope>NUCLEOTIDE SEQUENCE [LARGE SCALE GENOMIC DNA]</scope>
    <source>
        <strain evidence="8">Ppn152</strain>
    </source>
</reference>
<dbReference type="NCBIfam" id="TIGR04377">
    <property type="entry name" value="myo_inos_iolD"/>
    <property type="match status" value="1"/>
</dbReference>
<dbReference type="InterPro" id="IPR045229">
    <property type="entry name" value="TPP_enz"/>
</dbReference>
<dbReference type="PANTHER" id="PTHR18968">
    <property type="entry name" value="THIAMINE PYROPHOSPHATE ENZYMES"/>
    <property type="match status" value="1"/>
</dbReference>
<proteinExistence type="inferred from homology"/>
<keyword evidence="2 3" id="KW-0786">Thiamine pyrophosphate</keyword>
<dbReference type="Pfam" id="PF00205">
    <property type="entry name" value="TPP_enzyme_M"/>
    <property type="match status" value="1"/>
</dbReference>
<dbReference type="SUPFAM" id="SSF52467">
    <property type="entry name" value="DHS-like NAD/FAD-binding domain"/>
    <property type="match status" value="1"/>
</dbReference>
<accession>A0A1V3KEW8</accession>
<dbReference type="AlphaFoldDB" id="A0A1V3KEW8"/>
<evidence type="ECO:0000259" key="4">
    <source>
        <dbReference type="Pfam" id="PF00205"/>
    </source>
</evidence>
<dbReference type="InterPro" id="IPR000399">
    <property type="entry name" value="TPP-bd_CS"/>
</dbReference>
<feature type="domain" description="Thiamine pyrophosphate enzyme central" evidence="4">
    <location>
        <begin position="220"/>
        <end position="353"/>
    </location>
</feature>
<dbReference type="GO" id="GO:0005948">
    <property type="term" value="C:acetolactate synthase complex"/>
    <property type="evidence" value="ECO:0007669"/>
    <property type="project" value="TreeGrafter"/>
</dbReference>
<dbReference type="PANTHER" id="PTHR18968:SF9">
    <property type="entry name" value="3D-(3,5_4)-TRIHYDROXYCYCLOHEXANE-1,2-DIONE HYDROLASE"/>
    <property type="match status" value="1"/>
</dbReference>
<dbReference type="GO" id="GO:0050660">
    <property type="term" value="F:flavin adenine dinucleotide binding"/>
    <property type="evidence" value="ECO:0007669"/>
    <property type="project" value="TreeGrafter"/>
</dbReference>